<dbReference type="InterPro" id="IPR050523">
    <property type="entry name" value="AKR_Detox_Biosynth"/>
</dbReference>
<dbReference type="RefSeq" id="WP_202956395.1">
    <property type="nucleotide sequence ID" value="NZ_JAPCID010000014.1"/>
</dbReference>
<sequence>MDVYGLCLGGNVFGWTIDREQSFAVLDAYVEAGGNFIDTADTYMRPNQGISETIIGEWMAARGNRDQLVIATKVGSDGGLSAENILSRVDASLRRLQTDRIDLYYAHKDVGDVPVEETVRAFDQTVRDGKVLHVAASNVPPERLVRSLELAEREGLARYEWLQPHYNLVEREGYERDYAPIVERFGLQVAPYYALASGFLTGKYQPGDTGGDSPRAERALSYMDERGERVLAALNDVAAVRGAAVAAVAVSWLLAKPGVVSPIASARTPEQLAQILPIELSDDDITRLDEASA</sequence>
<dbReference type="Pfam" id="PF00248">
    <property type="entry name" value="Aldo_ket_red"/>
    <property type="match status" value="1"/>
</dbReference>
<evidence type="ECO:0000259" key="1">
    <source>
        <dbReference type="Pfam" id="PF00248"/>
    </source>
</evidence>
<proteinExistence type="predicted"/>
<reference evidence="2" key="1">
    <citation type="submission" date="2022-10" db="EMBL/GenBank/DDBJ databases">
        <title>The WGS of Solirubrobacter sp. CPCC 204708.</title>
        <authorList>
            <person name="Jiang Z."/>
        </authorList>
    </citation>
    <scope>NUCLEOTIDE SEQUENCE</scope>
    <source>
        <strain evidence="2">CPCC 204708</strain>
    </source>
</reference>
<dbReference type="EMBL" id="JAPCID010000014">
    <property type="protein sequence ID" value="MDA0138158.1"/>
    <property type="molecule type" value="Genomic_DNA"/>
</dbReference>
<organism evidence="2 3">
    <name type="scientific">Solirubrobacter deserti</name>
    <dbReference type="NCBI Taxonomy" id="2282478"/>
    <lineage>
        <taxon>Bacteria</taxon>
        <taxon>Bacillati</taxon>
        <taxon>Actinomycetota</taxon>
        <taxon>Thermoleophilia</taxon>
        <taxon>Solirubrobacterales</taxon>
        <taxon>Solirubrobacteraceae</taxon>
        <taxon>Solirubrobacter</taxon>
    </lineage>
</organism>
<dbReference type="PANTHER" id="PTHR43364">
    <property type="entry name" value="NADH-SPECIFIC METHYLGLYOXAL REDUCTASE-RELATED"/>
    <property type="match status" value="1"/>
</dbReference>
<dbReference type="PANTHER" id="PTHR43364:SF6">
    <property type="entry name" value="OXIDOREDUCTASE-RELATED"/>
    <property type="match status" value="1"/>
</dbReference>
<dbReference type="Proteomes" id="UP001147700">
    <property type="component" value="Unassembled WGS sequence"/>
</dbReference>
<dbReference type="InterPro" id="IPR023210">
    <property type="entry name" value="NADP_OxRdtase_dom"/>
</dbReference>
<accession>A0ABT4RHX9</accession>
<dbReference type="InterPro" id="IPR036812">
    <property type="entry name" value="NAD(P)_OxRdtase_dom_sf"/>
</dbReference>
<protein>
    <submittedName>
        <fullName evidence="2">Aldo/keto reductase</fullName>
    </submittedName>
</protein>
<gene>
    <name evidence="2" type="ORF">OJ962_11665</name>
</gene>
<name>A0ABT4RHX9_9ACTN</name>
<feature type="domain" description="NADP-dependent oxidoreductase" evidence="1">
    <location>
        <begin position="6"/>
        <end position="292"/>
    </location>
</feature>
<comment type="caution">
    <text evidence="2">The sequence shown here is derived from an EMBL/GenBank/DDBJ whole genome shotgun (WGS) entry which is preliminary data.</text>
</comment>
<evidence type="ECO:0000313" key="3">
    <source>
        <dbReference type="Proteomes" id="UP001147700"/>
    </source>
</evidence>
<keyword evidence="3" id="KW-1185">Reference proteome</keyword>
<dbReference type="SUPFAM" id="SSF51430">
    <property type="entry name" value="NAD(P)-linked oxidoreductase"/>
    <property type="match status" value="1"/>
</dbReference>
<evidence type="ECO:0000313" key="2">
    <source>
        <dbReference type="EMBL" id="MDA0138158.1"/>
    </source>
</evidence>
<dbReference type="Gene3D" id="3.20.20.100">
    <property type="entry name" value="NADP-dependent oxidoreductase domain"/>
    <property type="match status" value="1"/>
</dbReference>